<dbReference type="InterPro" id="IPR002859">
    <property type="entry name" value="PKD/REJ-like"/>
</dbReference>
<comment type="caution">
    <text evidence="2">The sequence shown here is derived from an EMBL/GenBank/DDBJ whole genome shotgun (WGS) entry which is preliminary data.</text>
</comment>
<protein>
    <recommendedName>
        <fullName evidence="1">PKD/REJ-like domain-containing protein</fullName>
    </recommendedName>
</protein>
<feature type="non-terminal residue" evidence="2">
    <location>
        <position position="377"/>
    </location>
</feature>
<dbReference type="Proteomes" id="UP001190700">
    <property type="component" value="Unassembled WGS sequence"/>
</dbReference>
<reference evidence="2 3" key="1">
    <citation type="journal article" date="2015" name="Genome Biol. Evol.">
        <title>Comparative Genomics of a Bacterivorous Green Alga Reveals Evolutionary Causalities and Consequences of Phago-Mixotrophic Mode of Nutrition.</title>
        <authorList>
            <person name="Burns J.A."/>
            <person name="Paasch A."/>
            <person name="Narechania A."/>
            <person name="Kim E."/>
        </authorList>
    </citation>
    <scope>NUCLEOTIDE SEQUENCE [LARGE SCALE GENOMIC DNA]</scope>
    <source>
        <strain evidence="2 3">PLY_AMNH</strain>
    </source>
</reference>
<proteinExistence type="predicted"/>
<dbReference type="AlphaFoldDB" id="A0AAE0KS20"/>
<dbReference type="EMBL" id="LGRX02019579">
    <property type="protein sequence ID" value="KAK3258365.1"/>
    <property type="molecule type" value="Genomic_DNA"/>
</dbReference>
<evidence type="ECO:0000313" key="2">
    <source>
        <dbReference type="EMBL" id="KAK3258365.1"/>
    </source>
</evidence>
<sequence length="377" mass="40014">MCNLTVAIKGSSAVNGTMIRGSTNEVIALQPVLDYPDCYNILGVELEWTGVEASTGKEIAALEDAKGSLTARIPAYSLGTLGVYDIGVRAYMRGSAEVASASKTRVQVPRQSLVARVKGGGVLASEGVEVLLDCSDSYNPNAGNADSAEAGQLTYTWNCSMLNKTEGEESASPCLDMDGGPLDLTGWHNTTLPLRLQGDPQEDGRQYQFVCGVSCEDLNASAVTEVAVVAAKRPLPLPTISVHHTGTGPAPTKASPNSTFTLVSEVQSFAEEETITLQWSATDDETSLPLNYSAGQLLSNLNSSNLVVKPRRVYLLHLPPSSSAHTCSPEALWLGPVMMVECRCAGERSCKLVMWHPVGSRGSRQLVWKVAVEAGAL</sequence>
<keyword evidence="3" id="KW-1185">Reference proteome</keyword>
<evidence type="ECO:0000313" key="3">
    <source>
        <dbReference type="Proteomes" id="UP001190700"/>
    </source>
</evidence>
<feature type="domain" description="PKD/REJ-like" evidence="1">
    <location>
        <begin position="37"/>
        <end position="310"/>
    </location>
</feature>
<evidence type="ECO:0000259" key="1">
    <source>
        <dbReference type="Pfam" id="PF02010"/>
    </source>
</evidence>
<name>A0AAE0KS20_9CHLO</name>
<accession>A0AAE0KS20</accession>
<dbReference type="Pfam" id="PF02010">
    <property type="entry name" value="REJ"/>
    <property type="match status" value="1"/>
</dbReference>
<gene>
    <name evidence="2" type="ORF">CYMTET_32583</name>
</gene>
<organism evidence="2 3">
    <name type="scientific">Cymbomonas tetramitiformis</name>
    <dbReference type="NCBI Taxonomy" id="36881"/>
    <lineage>
        <taxon>Eukaryota</taxon>
        <taxon>Viridiplantae</taxon>
        <taxon>Chlorophyta</taxon>
        <taxon>Pyramimonadophyceae</taxon>
        <taxon>Pyramimonadales</taxon>
        <taxon>Pyramimonadaceae</taxon>
        <taxon>Cymbomonas</taxon>
    </lineage>
</organism>